<evidence type="ECO:0000313" key="1">
    <source>
        <dbReference type="EMBL" id="OQD73034.1"/>
    </source>
</evidence>
<proteinExistence type="predicted"/>
<name>A0A1V6P7T2_PENDC</name>
<dbReference type="Proteomes" id="UP000191522">
    <property type="component" value="Unassembled WGS sequence"/>
</dbReference>
<accession>A0A1V6P7T2</accession>
<dbReference type="OMA" id="TANREDG"/>
<dbReference type="AlphaFoldDB" id="A0A1V6P7T2"/>
<organism evidence="1 2">
    <name type="scientific">Penicillium decumbens</name>
    <dbReference type="NCBI Taxonomy" id="69771"/>
    <lineage>
        <taxon>Eukaryota</taxon>
        <taxon>Fungi</taxon>
        <taxon>Dikarya</taxon>
        <taxon>Ascomycota</taxon>
        <taxon>Pezizomycotina</taxon>
        <taxon>Eurotiomycetes</taxon>
        <taxon>Eurotiomycetidae</taxon>
        <taxon>Eurotiales</taxon>
        <taxon>Aspergillaceae</taxon>
        <taxon>Penicillium</taxon>
    </lineage>
</organism>
<sequence length="645" mass="71726">MTLPDIFYTLQSQLCAAQDLDAVRSVVKHALPAQPMPTKAGVRLALMVALRVTELVCQSIDRLLKNPASRTSGAFHDSGMYRPCRGNKDDHGTVNKEQGLEDLIPMIDMATDYLQKLDAFDDYASVITGLVQVSSFRHDNDDLIVHRCLVASHALSEGYIGAKQSKLSAADYPHGAQPVRYPKDDVKQAVLRTVRGPILGHHQIITCNSAMCFDPAMHPKLAFVSYKENLCWLVDWALAHREDKDILTTLNTIVDSNSAMHPTANPKVLSYQDSIPTQGFDLSWRRRNEVASEFTKWLAKMDEVVKESTDPSLLHTGVLCKEETLVRKVLVASVAYGSWQFWPTPRPLTFDDYTEVVCTFIGAMVRGWAVDHDSEASIREHNSLNWVCKDCSAALTSEVLGPANARATRDDSIMRLAWGPQTYFFVGLRHHGFARRVDNLREKSTNLAYHKPVRQITPYCSPIVAGDTVPIIVIKLLALCGIQLEDFRSDLGEKEWDCQPRMCSECQFDGHRAQLFMLSVGAQRLAATVLDPGQSQALVRLIDNYGYRLFPAIQTRLTVLCPCIPRWTSDVMSQAYADAGTSCGQSDCSVPASQCHSNGMTMADGYDDISRTEALLCQAVAEAEAYANKTGQQEWFDTVSKPLKI</sequence>
<evidence type="ECO:0000313" key="2">
    <source>
        <dbReference type="Proteomes" id="UP000191522"/>
    </source>
</evidence>
<comment type="caution">
    <text evidence="1">The sequence shown here is derived from an EMBL/GenBank/DDBJ whole genome shotgun (WGS) entry which is preliminary data.</text>
</comment>
<gene>
    <name evidence="1" type="ORF">PENDEC_c017G07070</name>
</gene>
<reference evidence="2" key="1">
    <citation type="journal article" date="2017" name="Nat. Microbiol.">
        <title>Global analysis of biosynthetic gene clusters reveals vast potential of secondary metabolite production in Penicillium species.</title>
        <authorList>
            <person name="Nielsen J.C."/>
            <person name="Grijseels S."/>
            <person name="Prigent S."/>
            <person name="Ji B."/>
            <person name="Dainat J."/>
            <person name="Nielsen K.F."/>
            <person name="Frisvad J.C."/>
            <person name="Workman M."/>
            <person name="Nielsen J."/>
        </authorList>
    </citation>
    <scope>NUCLEOTIDE SEQUENCE [LARGE SCALE GENOMIC DNA]</scope>
    <source>
        <strain evidence="2">IBT 11843</strain>
    </source>
</reference>
<protein>
    <submittedName>
        <fullName evidence="1">Uncharacterized protein</fullName>
    </submittedName>
</protein>
<dbReference type="OrthoDB" id="5412252at2759"/>
<keyword evidence="2" id="KW-1185">Reference proteome</keyword>
<dbReference type="EMBL" id="MDYL01000017">
    <property type="protein sequence ID" value="OQD73034.1"/>
    <property type="molecule type" value="Genomic_DNA"/>
</dbReference>